<keyword evidence="3" id="KW-1185">Reference proteome</keyword>
<dbReference type="EMBL" id="AGWY01000001">
    <property type="protein sequence ID" value="EKS42657.1"/>
    <property type="molecule type" value="Genomic_DNA"/>
</dbReference>
<feature type="domain" description="Erythromycin biosynthesis protein CIII-like C-terminal" evidence="1">
    <location>
        <begin position="276"/>
        <end position="364"/>
    </location>
</feature>
<name>K8PJ38_9BRAD</name>
<dbReference type="InterPro" id="IPR010610">
    <property type="entry name" value="EryCIII-like_C"/>
</dbReference>
<organism evidence="2 3">
    <name type="scientific">Afipia clevelandensis ATCC 49720</name>
    <dbReference type="NCBI Taxonomy" id="883079"/>
    <lineage>
        <taxon>Bacteria</taxon>
        <taxon>Pseudomonadati</taxon>
        <taxon>Pseudomonadota</taxon>
        <taxon>Alphaproteobacteria</taxon>
        <taxon>Hyphomicrobiales</taxon>
        <taxon>Nitrobacteraceae</taxon>
        <taxon>Afipia</taxon>
    </lineage>
</organism>
<dbReference type="OrthoDB" id="271062at2"/>
<dbReference type="HOGENOM" id="CLU_058209_1_0_5"/>
<dbReference type="Proteomes" id="UP000001095">
    <property type="component" value="Unassembled WGS sequence"/>
</dbReference>
<dbReference type="Pfam" id="PF06722">
    <property type="entry name" value="EryCIII-like_C"/>
    <property type="match status" value="1"/>
</dbReference>
<comment type="caution">
    <text evidence="2">The sequence shown here is derived from an EMBL/GenBank/DDBJ whole genome shotgun (WGS) entry which is preliminary data.</text>
</comment>
<reference evidence="2 3" key="1">
    <citation type="submission" date="2012-04" db="EMBL/GenBank/DDBJ databases">
        <title>The Genome Sequence of Afipia clevelandensis ATCC 49720.</title>
        <authorList>
            <consortium name="The Broad Institute Genome Sequencing Platform"/>
            <person name="Earl A."/>
            <person name="Ward D."/>
            <person name="Feldgarden M."/>
            <person name="Gevers D."/>
            <person name="Huys G."/>
            <person name="Walker B."/>
            <person name="Young S.K."/>
            <person name="Zeng Q."/>
            <person name="Gargeya S."/>
            <person name="Fitzgerald M."/>
            <person name="Haas B."/>
            <person name="Abouelleil A."/>
            <person name="Alvarado L."/>
            <person name="Arachchi H.M."/>
            <person name="Berlin A."/>
            <person name="Chapman S.B."/>
            <person name="Goldberg J."/>
            <person name="Griggs A."/>
            <person name="Gujja S."/>
            <person name="Hansen M."/>
            <person name="Howarth C."/>
            <person name="Imamovic A."/>
            <person name="Larimer J."/>
            <person name="McCowen C."/>
            <person name="Montmayeur A."/>
            <person name="Murphy C."/>
            <person name="Neiman D."/>
            <person name="Pearson M."/>
            <person name="Priest M."/>
            <person name="Roberts A."/>
            <person name="Saif S."/>
            <person name="Shea T."/>
            <person name="Sisk P."/>
            <person name="Sykes S."/>
            <person name="Wortman J."/>
            <person name="Nusbaum C."/>
            <person name="Birren B."/>
        </authorList>
    </citation>
    <scope>NUCLEOTIDE SEQUENCE [LARGE SCALE GENOMIC DNA]</scope>
    <source>
        <strain evidence="2 3">ATCC 49720</strain>
    </source>
</reference>
<accession>K8PJ38</accession>
<sequence>MKTVLFAWERGGGFGHTATLARFSSVLKRHHVRPVFVLRQLDTARLLDAGVEVLQAPPWPMDTVSDAPRSTATMHDQLVSAGLADGDGMRSLLQAWDGILTTTAPDLVVADYAPAASLMTRGRIPLIVTGNGFTAPPGEMKRFPPLHRVTAPRWNEDETLQIVNRVLRSLNRPAVDRLPQLFAGDAQIVLTFPVLDPYDLQRSEPPAGPILDSTPRQSRTDAADVFVYLSRGVLSRLLFDIVPILLPYASRLVVSAPDIPREPLGQLVRRGARVSSSHLPLSETLAPSRLAIHFGGGGLASHAIAAGVPQLIVATHIEQLLNGLQIERAGLGRVVDSFDPKADVAKSLGQALADDALRQQAARAGHAHRDMLDTMKPLDTFEATALRLLGRQPNVIN</sequence>
<dbReference type="SUPFAM" id="SSF53756">
    <property type="entry name" value="UDP-Glycosyltransferase/glycogen phosphorylase"/>
    <property type="match status" value="1"/>
</dbReference>
<dbReference type="AlphaFoldDB" id="K8PJ38"/>
<gene>
    <name evidence="2" type="ORF">HMPREF9696_00200</name>
</gene>
<evidence type="ECO:0000313" key="3">
    <source>
        <dbReference type="Proteomes" id="UP000001095"/>
    </source>
</evidence>
<evidence type="ECO:0000313" key="2">
    <source>
        <dbReference type="EMBL" id="EKS42657.1"/>
    </source>
</evidence>
<dbReference type="Gene3D" id="3.40.50.2000">
    <property type="entry name" value="Glycogen Phosphorylase B"/>
    <property type="match status" value="2"/>
</dbReference>
<dbReference type="PATRIC" id="fig|883079.3.peg.208"/>
<evidence type="ECO:0000259" key="1">
    <source>
        <dbReference type="Pfam" id="PF06722"/>
    </source>
</evidence>
<protein>
    <recommendedName>
        <fullName evidence="1">Erythromycin biosynthesis protein CIII-like C-terminal domain-containing protein</fullName>
    </recommendedName>
</protein>
<proteinExistence type="predicted"/>
<dbReference type="GO" id="GO:0016757">
    <property type="term" value="F:glycosyltransferase activity"/>
    <property type="evidence" value="ECO:0007669"/>
    <property type="project" value="UniProtKB-ARBA"/>
</dbReference>